<feature type="non-terminal residue" evidence="3">
    <location>
        <position position="139"/>
    </location>
</feature>
<evidence type="ECO:0000256" key="1">
    <source>
        <dbReference type="SAM" id="MobiDB-lite"/>
    </source>
</evidence>
<feature type="compositionally biased region" description="Low complexity" evidence="1">
    <location>
        <begin position="61"/>
        <end position="72"/>
    </location>
</feature>
<name>A0AAV5WGM3_9BILA</name>
<protein>
    <submittedName>
        <fullName evidence="3">Uncharacterized protein</fullName>
    </submittedName>
</protein>
<comment type="caution">
    <text evidence="3">The sequence shown here is derived from an EMBL/GenBank/DDBJ whole genome shotgun (WGS) entry which is preliminary data.</text>
</comment>
<dbReference type="Proteomes" id="UP001432322">
    <property type="component" value="Unassembled WGS sequence"/>
</dbReference>
<feature type="compositionally biased region" description="Basic and acidic residues" evidence="1">
    <location>
        <begin position="127"/>
        <end position="139"/>
    </location>
</feature>
<feature type="region of interest" description="Disordered" evidence="1">
    <location>
        <begin position="118"/>
        <end position="139"/>
    </location>
</feature>
<feature type="transmembrane region" description="Helical" evidence="2">
    <location>
        <begin position="6"/>
        <end position="26"/>
    </location>
</feature>
<sequence length="139" mass="14436">ETMQSLLDTLVLLFVTVCCYVVTIIAGCGKKKPKVMTDLPVSGATSGMGTTNPAPAPAAPTPAARSSNSAAPAAPPTNPIDDSGKKVSMAKVGMVWRQFGASRRQYCSTDIQKVAPGAAEDDGGYENCKDMSPEELKKA</sequence>
<evidence type="ECO:0000256" key="2">
    <source>
        <dbReference type="SAM" id="Phobius"/>
    </source>
</evidence>
<dbReference type="EMBL" id="BTSY01000005">
    <property type="protein sequence ID" value="GMT29813.1"/>
    <property type="molecule type" value="Genomic_DNA"/>
</dbReference>
<proteinExistence type="predicted"/>
<accession>A0AAV5WGM3</accession>
<keyword evidence="2" id="KW-0812">Transmembrane</keyword>
<organism evidence="3 4">
    <name type="scientific">Pristionchus fissidentatus</name>
    <dbReference type="NCBI Taxonomy" id="1538716"/>
    <lineage>
        <taxon>Eukaryota</taxon>
        <taxon>Metazoa</taxon>
        <taxon>Ecdysozoa</taxon>
        <taxon>Nematoda</taxon>
        <taxon>Chromadorea</taxon>
        <taxon>Rhabditida</taxon>
        <taxon>Rhabditina</taxon>
        <taxon>Diplogasteromorpha</taxon>
        <taxon>Diplogasteroidea</taxon>
        <taxon>Neodiplogasteridae</taxon>
        <taxon>Pristionchus</taxon>
    </lineage>
</organism>
<evidence type="ECO:0000313" key="4">
    <source>
        <dbReference type="Proteomes" id="UP001432322"/>
    </source>
</evidence>
<gene>
    <name evidence="3" type="ORF">PFISCL1PPCAC_21110</name>
</gene>
<feature type="non-terminal residue" evidence="3">
    <location>
        <position position="1"/>
    </location>
</feature>
<keyword evidence="2" id="KW-1133">Transmembrane helix</keyword>
<keyword evidence="4" id="KW-1185">Reference proteome</keyword>
<reference evidence="3" key="1">
    <citation type="submission" date="2023-10" db="EMBL/GenBank/DDBJ databases">
        <title>Genome assembly of Pristionchus species.</title>
        <authorList>
            <person name="Yoshida K."/>
            <person name="Sommer R.J."/>
        </authorList>
    </citation>
    <scope>NUCLEOTIDE SEQUENCE</scope>
    <source>
        <strain evidence="3">RS5133</strain>
    </source>
</reference>
<keyword evidence="2" id="KW-0472">Membrane</keyword>
<feature type="region of interest" description="Disordered" evidence="1">
    <location>
        <begin position="39"/>
        <end position="86"/>
    </location>
</feature>
<dbReference type="AlphaFoldDB" id="A0AAV5WGM3"/>
<evidence type="ECO:0000313" key="3">
    <source>
        <dbReference type="EMBL" id="GMT29813.1"/>
    </source>
</evidence>